<keyword evidence="2" id="KW-0812">Transmembrane</keyword>
<name>A0AAN6RJH0_9PLEO</name>
<gene>
    <name evidence="3" type="ORF">GRF29_8g535411</name>
</gene>
<evidence type="ECO:0000256" key="2">
    <source>
        <dbReference type="SAM" id="Phobius"/>
    </source>
</evidence>
<protein>
    <submittedName>
        <fullName evidence="3">Uncharacterized protein</fullName>
    </submittedName>
</protein>
<feature type="compositionally biased region" description="Low complexity" evidence="1">
    <location>
        <begin position="73"/>
        <end position="90"/>
    </location>
</feature>
<evidence type="ECO:0000256" key="1">
    <source>
        <dbReference type="SAM" id="MobiDB-lite"/>
    </source>
</evidence>
<dbReference type="Proteomes" id="UP001280581">
    <property type="component" value="Unassembled WGS sequence"/>
</dbReference>
<dbReference type="AlphaFoldDB" id="A0AAN6RJH0"/>
<keyword evidence="2" id="KW-1133">Transmembrane helix</keyword>
<dbReference type="EMBL" id="WVTA01000002">
    <property type="protein sequence ID" value="KAK3215600.1"/>
    <property type="molecule type" value="Genomic_DNA"/>
</dbReference>
<proteinExistence type="predicted"/>
<keyword evidence="4" id="KW-1185">Reference proteome</keyword>
<feature type="transmembrane region" description="Helical" evidence="2">
    <location>
        <begin position="159"/>
        <end position="182"/>
    </location>
</feature>
<feature type="region of interest" description="Disordered" evidence="1">
    <location>
        <begin position="47"/>
        <end position="120"/>
    </location>
</feature>
<keyword evidence="2" id="KW-0472">Membrane</keyword>
<comment type="caution">
    <text evidence="3">The sequence shown here is derived from an EMBL/GenBank/DDBJ whole genome shotgun (WGS) entry which is preliminary data.</text>
</comment>
<feature type="compositionally biased region" description="Pro residues" evidence="1">
    <location>
        <begin position="60"/>
        <end position="72"/>
    </location>
</feature>
<reference evidence="3 4" key="1">
    <citation type="submission" date="2021-02" db="EMBL/GenBank/DDBJ databases">
        <title>Genome assembly of Pseudopithomyces chartarum.</title>
        <authorList>
            <person name="Jauregui R."/>
            <person name="Singh J."/>
            <person name="Voisey C."/>
        </authorList>
    </citation>
    <scope>NUCLEOTIDE SEQUENCE [LARGE SCALE GENOMIC DNA]</scope>
    <source>
        <strain evidence="3 4">AGR01</strain>
    </source>
</reference>
<accession>A0AAN6RJH0</accession>
<organism evidence="3 4">
    <name type="scientific">Pseudopithomyces chartarum</name>
    <dbReference type="NCBI Taxonomy" id="1892770"/>
    <lineage>
        <taxon>Eukaryota</taxon>
        <taxon>Fungi</taxon>
        <taxon>Dikarya</taxon>
        <taxon>Ascomycota</taxon>
        <taxon>Pezizomycotina</taxon>
        <taxon>Dothideomycetes</taxon>
        <taxon>Pleosporomycetidae</taxon>
        <taxon>Pleosporales</taxon>
        <taxon>Massarineae</taxon>
        <taxon>Didymosphaeriaceae</taxon>
        <taxon>Pseudopithomyces</taxon>
    </lineage>
</organism>
<evidence type="ECO:0000313" key="4">
    <source>
        <dbReference type="Proteomes" id="UP001280581"/>
    </source>
</evidence>
<evidence type="ECO:0000313" key="3">
    <source>
        <dbReference type="EMBL" id="KAK3215600.1"/>
    </source>
</evidence>
<feature type="compositionally biased region" description="Polar residues" evidence="1">
    <location>
        <begin position="47"/>
        <end position="59"/>
    </location>
</feature>
<sequence>MSVQDPTFWKRFSIAVHQDDAAKEDKAQHPELKHSYVISMAELSSPATPTSQTHIVSKTPQPPSPVVLPPQSPAFSAFSQPSSPILQSSPGRKSLRKAPKSPLVGSNPFARHGNSSQLTLGLSGRPQSRFKFWTSVTADPTNRDSWLEGQRRKKRHRAWVCWIFWLALLIFVGGIVAAILVLRSKHII</sequence>